<feature type="domain" description="BRCT" evidence="3">
    <location>
        <begin position="770"/>
        <end position="841"/>
    </location>
</feature>
<reference evidence="4" key="1">
    <citation type="journal article" date="2021" name="J Fungi (Basel)">
        <title>Virulence traits and population genomics of the black yeast Aureobasidium melanogenum.</title>
        <authorList>
            <person name="Cernosa A."/>
            <person name="Sun X."/>
            <person name="Gostincar C."/>
            <person name="Fang C."/>
            <person name="Gunde-Cimerman N."/>
            <person name="Song Z."/>
        </authorList>
    </citation>
    <scope>NUCLEOTIDE SEQUENCE</scope>
    <source>
        <strain evidence="4">EXF-8016</strain>
    </source>
</reference>
<dbReference type="SMART" id="SM00292">
    <property type="entry name" value="BRCT"/>
    <property type="match status" value="1"/>
</dbReference>
<dbReference type="AlphaFoldDB" id="A0A9P8GD81"/>
<feature type="compositionally biased region" description="Polar residues" evidence="2">
    <location>
        <begin position="725"/>
        <end position="743"/>
    </location>
</feature>
<feature type="region of interest" description="Disordered" evidence="2">
    <location>
        <begin position="375"/>
        <end position="396"/>
    </location>
</feature>
<accession>A0A9P8GD81</accession>
<gene>
    <name evidence="4" type="ORF">KCV03_g7956</name>
</gene>
<evidence type="ECO:0000256" key="2">
    <source>
        <dbReference type="SAM" id="MobiDB-lite"/>
    </source>
</evidence>
<evidence type="ECO:0000259" key="3">
    <source>
        <dbReference type="PROSITE" id="PS50172"/>
    </source>
</evidence>
<feature type="region of interest" description="Disordered" evidence="2">
    <location>
        <begin position="696"/>
        <end position="756"/>
    </location>
</feature>
<comment type="caution">
    <text evidence="4">The sequence shown here is derived from an EMBL/GenBank/DDBJ whole genome shotgun (WGS) entry which is preliminary data.</text>
</comment>
<keyword evidence="1" id="KW-0175">Coiled coil</keyword>
<dbReference type="Proteomes" id="UP000767238">
    <property type="component" value="Unassembled WGS sequence"/>
</dbReference>
<dbReference type="EMBL" id="JAHFYH010000071">
    <property type="protein sequence ID" value="KAH0215562.1"/>
    <property type="molecule type" value="Genomic_DNA"/>
</dbReference>
<feature type="region of interest" description="Disordered" evidence="2">
    <location>
        <begin position="638"/>
        <end position="672"/>
    </location>
</feature>
<dbReference type="Gene3D" id="3.40.50.10190">
    <property type="entry name" value="BRCT domain"/>
    <property type="match status" value="1"/>
</dbReference>
<evidence type="ECO:0000256" key="1">
    <source>
        <dbReference type="SAM" id="Coils"/>
    </source>
</evidence>
<dbReference type="SUPFAM" id="SSF52113">
    <property type="entry name" value="BRCT domain"/>
    <property type="match status" value="1"/>
</dbReference>
<reference evidence="4" key="2">
    <citation type="submission" date="2021-08" db="EMBL/GenBank/DDBJ databases">
        <authorList>
            <person name="Gostincar C."/>
            <person name="Sun X."/>
            <person name="Song Z."/>
            <person name="Gunde-Cimerman N."/>
        </authorList>
    </citation>
    <scope>NUCLEOTIDE SEQUENCE</scope>
    <source>
        <strain evidence="4">EXF-8016</strain>
    </source>
</reference>
<feature type="compositionally biased region" description="Low complexity" evidence="2">
    <location>
        <begin position="646"/>
        <end position="668"/>
    </location>
</feature>
<dbReference type="OrthoDB" id="446168at2759"/>
<sequence length="976" mass="109592">MDIISTEYQGSSRDNMDCEEFHSSLQQLRLQLDFMNKRTASILNKSHQHPNKVTHNSSQVGHFPPVIMAENAQQIKHITTTLGALASQQEDRFQKLEHQLNLLSDKLDDLALNHPRFTPPESFTSSMHEEPEPCFHQSFAKSFNTPHATAADLGGYFYPNHIHYSHSDEQYISNASTFVGRVNRTLCTKSITNIEIFLRGSALRWFHIGLRIDGSHTFDDENGEMDIAKFCQSLTLLFGMPESSRPGVDIEALHLTSAFMRSVILDDYIFPVLETARQQGTLANLEVIMSKAIKRYNQSSLPITLNPDIIENKDLLDMLVCLRRSEFDQQLDKILSQKRRHLDTTVSAKIPSENTKKAGLTHKDLRQYSVSLPVNETHRQGPPLTRTGVTGKPPVAKSDDVRAEIITELTAARDCCGETVLDPVEHKQKMRQCIDFLADERVEVLSDFEEKVAALKNWLHKNQSHQDSDDEIKLLWHRVAYMIWIHEQRIQEDALQHFESRLSSNSATTGKAESPKSQIMQAQNEDCILKNRVEEATVAKARIGKSDPLNLGTPKMPERTKPKFVGSIEAATEPYPPAPTVESSPATPVLPCQVPASSSSEARQMRGLRELFQDVATIDSGEADHSIPVSREIAMKSGLQPGHQPTQQHVLQMQRQMRMQQTAQQQHNALKRDGGIQTECNSEKLFCQQSSAFGTYERPESNRHDEHLHSPQLADSPKRDIESDVPSSEQDNDLPTPTSSRANSDPIVPNPATAIPLTTSEADGLDVPEGAENCLAGLSFAFAGQLTYISKQEAQKLVKRYGGKCTTSPSKNTSFVVLGTEASLKRLATIKEHNLCVIDEKDFFALISRLPARACPVLEKKLERERIQKKTESIKSAAEDILVTAQNYQRDESYINPHMFYESGCAAVKSSMEEIMTHLELGPLDDQNWTNYAQMLEEHAAAVAEESKQEAEVPPCLPPKLSWREREASRLLKGRY</sequence>
<feature type="coiled-coil region" evidence="1">
    <location>
        <begin position="86"/>
        <end position="113"/>
    </location>
</feature>
<organism evidence="4 5">
    <name type="scientific">Aureobasidium melanogenum</name>
    <name type="common">Aureobasidium pullulans var. melanogenum</name>
    <dbReference type="NCBI Taxonomy" id="46634"/>
    <lineage>
        <taxon>Eukaryota</taxon>
        <taxon>Fungi</taxon>
        <taxon>Dikarya</taxon>
        <taxon>Ascomycota</taxon>
        <taxon>Pezizomycotina</taxon>
        <taxon>Dothideomycetes</taxon>
        <taxon>Dothideomycetidae</taxon>
        <taxon>Dothideales</taxon>
        <taxon>Saccotheciaceae</taxon>
        <taxon>Aureobasidium</taxon>
    </lineage>
</organism>
<evidence type="ECO:0000313" key="5">
    <source>
        <dbReference type="Proteomes" id="UP000767238"/>
    </source>
</evidence>
<feature type="non-terminal residue" evidence="4">
    <location>
        <position position="1"/>
    </location>
</feature>
<dbReference type="InterPro" id="IPR001357">
    <property type="entry name" value="BRCT_dom"/>
</dbReference>
<name>A0A9P8GD81_AURME</name>
<proteinExistence type="predicted"/>
<feature type="compositionally biased region" description="Basic and acidic residues" evidence="2">
    <location>
        <begin position="697"/>
        <end position="709"/>
    </location>
</feature>
<dbReference type="PROSITE" id="PS50172">
    <property type="entry name" value="BRCT"/>
    <property type="match status" value="1"/>
</dbReference>
<dbReference type="Pfam" id="PF00533">
    <property type="entry name" value="BRCT"/>
    <property type="match status" value="1"/>
</dbReference>
<protein>
    <recommendedName>
        <fullName evidence="3">BRCT domain-containing protein</fullName>
    </recommendedName>
</protein>
<evidence type="ECO:0000313" key="4">
    <source>
        <dbReference type="EMBL" id="KAH0215562.1"/>
    </source>
</evidence>
<dbReference type="InterPro" id="IPR036420">
    <property type="entry name" value="BRCT_dom_sf"/>
</dbReference>